<keyword evidence="1" id="KW-0614">Plasmid</keyword>
<accession>A0A077K8D4</accession>
<reference evidence="2 3" key="2">
    <citation type="submission" date="2019-04" db="EMBL/GenBank/DDBJ databases">
        <title>Genome sequencing of Clostridium botulinum Groups I-IV and Clostridium butyricum.</title>
        <authorList>
            <person name="Brunt J."/>
            <person name="Van Vliet A.H.M."/>
            <person name="Stringer S.C."/>
            <person name="Carter A.T."/>
            <person name="Peck M.W."/>
        </authorList>
    </citation>
    <scope>NUCLEOTIDE SEQUENCE [LARGE SCALE GENOMIC DNA]</scope>
    <source>
        <strain evidence="2 3">IFR 15/034</strain>
    </source>
</reference>
<reference evidence="1" key="1">
    <citation type="submission" date="2013-09" db="EMBL/GenBank/DDBJ databases">
        <title>Analysis of type B2 neurotoxin-encoding plasmid in Clostridium botulinum.</title>
        <authorList>
            <person name="Hosomi K."/>
            <person name="Sakaguchi Y."/>
            <person name="Gotoh K."/>
            <person name="Nakamura K."/>
            <person name="Kohda T."/>
            <person name="Mukamoto M."/>
            <person name="Iida T."/>
            <person name="Kozaki S."/>
        </authorList>
    </citation>
    <scope>NUCLEOTIDE SEQUENCE</scope>
    <source>
        <strain evidence="1">111</strain>
        <plasmid evidence="1">pCB111</plasmid>
    </source>
</reference>
<sequence>MNKRIKKKKEKNIIEICKSISWEYMHRGYPTYWEKNSTIKKHEIIDTDDLYEYKEEMLAKEMLKKVVKRCVVEHFPIQNYNIFEIPYGDKKGWMMDFVNTKEYEEYHKNGNKNVKIHEIDFWVEKNGEAIPQLYNPKTGSQSDATDCKSAVWTE</sequence>
<gene>
    <name evidence="2" type="ORF">FC964_18625</name>
</gene>
<dbReference type="RefSeq" id="WP_032072559.1">
    <property type="nucleotide sequence ID" value="NC_025146.1"/>
</dbReference>
<dbReference type="EMBL" id="SWRJ01000010">
    <property type="protein sequence ID" value="NFI23335.1"/>
    <property type="molecule type" value="Genomic_DNA"/>
</dbReference>
<name>A0A077K8D4_CLOBO</name>
<protein>
    <submittedName>
        <fullName evidence="1">Uncharacterized protein</fullName>
    </submittedName>
</protein>
<evidence type="ECO:0000313" key="2">
    <source>
        <dbReference type="EMBL" id="NFI23335.1"/>
    </source>
</evidence>
<evidence type="ECO:0000313" key="1">
    <source>
        <dbReference type="EMBL" id="BAP25825.1"/>
    </source>
</evidence>
<geneLocation type="plasmid" evidence="1">
    <name>pCB111</name>
</geneLocation>
<evidence type="ECO:0000313" key="3">
    <source>
        <dbReference type="Proteomes" id="UP000482543"/>
    </source>
</evidence>
<dbReference type="Proteomes" id="UP000482543">
    <property type="component" value="Unassembled WGS sequence"/>
</dbReference>
<organism evidence="1">
    <name type="scientific">Clostridium botulinum</name>
    <dbReference type="NCBI Taxonomy" id="1491"/>
    <lineage>
        <taxon>Bacteria</taxon>
        <taxon>Bacillati</taxon>
        <taxon>Bacillota</taxon>
        <taxon>Clostridia</taxon>
        <taxon>Eubacteriales</taxon>
        <taxon>Clostridiaceae</taxon>
        <taxon>Clostridium</taxon>
    </lineage>
</organism>
<dbReference type="EMBL" id="AB855771">
    <property type="protein sequence ID" value="BAP25825.1"/>
    <property type="molecule type" value="Genomic_DNA"/>
</dbReference>
<dbReference type="AlphaFoldDB" id="A0A077K8D4"/>
<proteinExistence type="predicted"/>